<dbReference type="Pfam" id="PF06730">
    <property type="entry name" value="FAM92"/>
    <property type="match status" value="1"/>
</dbReference>
<reference evidence="2" key="1">
    <citation type="submission" date="2024-04" db="UniProtKB">
        <authorList>
            <consortium name="EnsemblMetazoa"/>
        </authorList>
    </citation>
    <scope>IDENTIFICATION</scope>
    <source>
        <strain evidence="2">EBRO</strain>
    </source>
</reference>
<proteinExistence type="predicted"/>
<feature type="region of interest" description="Disordered" evidence="1">
    <location>
        <begin position="275"/>
        <end position="373"/>
    </location>
</feature>
<dbReference type="GO" id="GO:0035869">
    <property type="term" value="C:ciliary transition zone"/>
    <property type="evidence" value="ECO:0007669"/>
    <property type="project" value="TreeGrafter"/>
</dbReference>
<evidence type="ECO:0000256" key="1">
    <source>
        <dbReference type="SAM" id="MobiDB-lite"/>
    </source>
</evidence>
<sequence>MLRSGNTTTILCEEQTKFILDRIGAVEKHFSELCGAFSEYTRKVARLRDKSDELAHATQDYCDAEKYNRTLANALSSLAKAVTLIGDFQDTKVKRLETKIVAELSQYESVCKHCKEGMKDALLVRDKDLARRKQLEQSKNRNGRFKRNTNDTEIIKSNLEVEKSLKEIEQIVERFEKQKLHDIKDLLRSFVLTELKMHTQAMEVLSATYQDINEIDECKDHQGIHKELRRQNRQFKKYLQQDAVPDRYFLQRIKSQSMGALNATFAGFAGGRKNKSLSSNSLNSSQEQEQEQDSLPVVEQQRSQRHPASRRSNKTSVQQSVESLDSLKHDISTESKTSTEDEDSEDSETLTDENSELPVKQTRPAIGGETAKKSQTWERFVSILCTDARALNQTDPSNTKIPQETDSRSLATGAVESKRSLLDAPRNILTTHSVTLLAQSVWYILARCLWPDEFMSHPTCRPNIITSEPFPSRIH</sequence>
<feature type="compositionally biased region" description="Basic residues" evidence="1">
    <location>
        <begin position="303"/>
        <end position="313"/>
    </location>
</feature>
<feature type="compositionally biased region" description="Basic and acidic residues" evidence="1">
    <location>
        <begin position="325"/>
        <end position="339"/>
    </location>
</feature>
<dbReference type="InterPro" id="IPR027267">
    <property type="entry name" value="AH/BAR_dom_sf"/>
</dbReference>
<keyword evidence="3" id="KW-1185">Reference proteome</keyword>
<evidence type="ECO:0000313" key="2">
    <source>
        <dbReference type="EnsemblMetazoa" id="ENSAATROPP009102"/>
    </source>
</evidence>
<dbReference type="PANTHER" id="PTHR21223:SF2">
    <property type="entry name" value="CBY1-INTERACTING BAR DOMAIN-CONTAINING PROTEIN HOMOLOG"/>
    <property type="match status" value="1"/>
</dbReference>
<dbReference type="EnsemblMetazoa" id="ENSAATROPT010075">
    <property type="protein sequence ID" value="ENSAATROPP009102"/>
    <property type="gene ID" value="ENSAATROPG008209"/>
</dbReference>
<dbReference type="InterPro" id="IPR009602">
    <property type="entry name" value="CBAR/FAM92"/>
</dbReference>
<feature type="compositionally biased region" description="Low complexity" evidence="1">
    <location>
        <begin position="276"/>
        <end position="287"/>
    </location>
</feature>
<feature type="compositionally biased region" description="Polar residues" evidence="1">
    <location>
        <begin position="314"/>
        <end position="323"/>
    </location>
</feature>
<dbReference type="GO" id="GO:0060271">
    <property type="term" value="P:cilium assembly"/>
    <property type="evidence" value="ECO:0007669"/>
    <property type="project" value="TreeGrafter"/>
</dbReference>
<evidence type="ECO:0008006" key="4">
    <source>
        <dbReference type="Google" id="ProtNLM"/>
    </source>
</evidence>
<dbReference type="SUPFAM" id="SSF103657">
    <property type="entry name" value="BAR/IMD domain-like"/>
    <property type="match status" value="1"/>
</dbReference>
<evidence type="ECO:0000313" key="3">
    <source>
        <dbReference type="Proteomes" id="UP000075880"/>
    </source>
</evidence>
<protein>
    <recommendedName>
        <fullName evidence="4">BAR domain-containing protein</fullName>
    </recommendedName>
</protein>
<feature type="compositionally biased region" description="Acidic residues" evidence="1">
    <location>
        <begin position="340"/>
        <end position="355"/>
    </location>
</feature>
<dbReference type="Proteomes" id="UP000075880">
    <property type="component" value="Unassembled WGS sequence"/>
</dbReference>
<dbReference type="GO" id="GO:0036064">
    <property type="term" value="C:ciliary basal body"/>
    <property type="evidence" value="ECO:0007669"/>
    <property type="project" value="TreeGrafter"/>
</dbReference>
<organism evidence="2 3">
    <name type="scientific">Anopheles atroparvus</name>
    <name type="common">European mosquito</name>
    <dbReference type="NCBI Taxonomy" id="41427"/>
    <lineage>
        <taxon>Eukaryota</taxon>
        <taxon>Metazoa</taxon>
        <taxon>Ecdysozoa</taxon>
        <taxon>Arthropoda</taxon>
        <taxon>Hexapoda</taxon>
        <taxon>Insecta</taxon>
        <taxon>Pterygota</taxon>
        <taxon>Neoptera</taxon>
        <taxon>Endopterygota</taxon>
        <taxon>Diptera</taxon>
        <taxon>Nematocera</taxon>
        <taxon>Culicoidea</taxon>
        <taxon>Culicidae</taxon>
        <taxon>Anophelinae</taxon>
        <taxon>Anopheles</taxon>
    </lineage>
</organism>
<dbReference type="AlphaFoldDB" id="A0AAG5DCZ4"/>
<name>A0AAG5DCZ4_ANOAO</name>
<dbReference type="PANTHER" id="PTHR21223">
    <property type="entry name" value="CBY1-INTERACTING BAR DOMAIN-CONTAINING PROTEIN HOMOLOG"/>
    <property type="match status" value="1"/>
</dbReference>
<accession>A0AAG5DCZ4</accession>
<dbReference type="Gene3D" id="1.20.1270.60">
    <property type="entry name" value="Arfaptin homology (AH) domain/BAR domain"/>
    <property type="match status" value="1"/>
</dbReference>